<reference evidence="2" key="2">
    <citation type="journal article" date="2023" name="Science">
        <title>Genomic signatures of disease resistance in endangered staghorn corals.</title>
        <authorList>
            <person name="Vollmer S.V."/>
            <person name="Selwyn J.D."/>
            <person name="Despard B.A."/>
            <person name="Roesel C.L."/>
        </authorList>
    </citation>
    <scope>NUCLEOTIDE SEQUENCE</scope>
    <source>
        <strain evidence="2">K2</strain>
    </source>
</reference>
<dbReference type="EMBL" id="JARQWQ010000145">
    <property type="protein sequence ID" value="KAK2548508.1"/>
    <property type="molecule type" value="Genomic_DNA"/>
</dbReference>
<comment type="caution">
    <text evidence="2">The sequence shown here is derived from an EMBL/GenBank/DDBJ whole genome shotgun (WGS) entry which is preliminary data.</text>
</comment>
<gene>
    <name evidence="2" type="ORF">P5673_031291</name>
</gene>
<evidence type="ECO:0000313" key="2">
    <source>
        <dbReference type="EMBL" id="KAK2548508.1"/>
    </source>
</evidence>
<accession>A0AAD9USQ2</accession>
<sequence>MLPVETNFISPVSLVQNFRGSQVSWLPCEIEALSIATATKHFSPYIIQSNNNACILTDSKPCVQAFEKLCRGEFSTSPRVSTFLSVISRFQASVRHVSGAAILPSDFASRNTPPCQYVTCQVCAFIHRTQESVVRQTSIQDILHGHARLSFTTRASWLAIQSECKDLRRTHAHLVQGTRPSKKLTNHNQRLINHPHSMKSKAPLALPCPTPDIEVGDLIYIHSDSNKSRARDRYLVTNVEGSFCNVRKFIGSQLRSTSYRIKKSGCYHVPGDLSAIHSPHRPDDSSGDEEDPNPQTTPPAPPAIPCAISLPADQHVPEPEDNEFSLGPSTSEPVDLPSDNTAERQFLPSESINQPRRSARPRWRPARYDNYVTD</sequence>
<keyword evidence="3" id="KW-1185">Reference proteome</keyword>
<dbReference type="AlphaFoldDB" id="A0AAD9USQ2"/>
<feature type="region of interest" description="Disordered" evidence="1">
    <location>
        <begin position="272"/>
        <end position="374"/>
    </location>
</feature>
<protein>
    <submittedName>
        <fullName evidence="2">Uncharacterized protein</fullName>
    </submittedName>
</protein>
<name>A0AAD9USQ2_ACRCE</name>
<proteinExistence type="predicted"/>
<evidence type="ECO:0000313" key="3">
    <source>
        <dbReference type="Proteomes" id="UP001249851"/>
    </source>
</evidence>
<feature type="compositionally biased region" description="Pro residues" evidence="1">
    <location>
        <begin position="295"/>
        <end position="304"/>
    </location>
</feature>
<evidence type="ECO:0000256" key="1">
    <source>
        <dbReference type="SAM" id="MobiDB-lite"/>
    </source>
</evidence>
<dbReference type="Proteomes" id="UP001249851">
    <property type="component" value="Unassembled WGS sequence"/>
</dbReference>
<reference evidence="2" key="1">
    <citation type="journal article" date="2023" name="G3 (Bethesda)">
        <title>Whole genome assembly and annotation of the endangered Caribbean coral Acropora cervicornis.</title>
        <authorList>
            <person name="Selwyn J.D."/>
            <person name="Vollmer S.V."/>
        </authorList>
    </citation>
    <scope>NUCLEOTIDE SEQUENCE</scope>
    <source>
        <strain evidence="2">K2</strain>
    </source>
</reference>
<organism evidence="2 3">
    <name type="scientific">Acropora cervicornis</name>
    <name type="common">Staghorn coral</name>
    <dbReference type="NCBI Taxonomy" id="6130"/>
    <lineage>
        <taxon>Eukaryota</taxon>
        <taxon>Metazoa</taxon>
        <taxon>Cnidaria</taxon>
        <taxon>Anthozoa</taxon>
        <taxon>Hexacorallia</taxon>
        <taxon>Scleractinia</taxon>
        <taxon>Astrocoeniina</taxon>
        <taxon>Acroporidae</taxon>
        <taxon>Acropora</taxon>
    </lineage>
</organism>